<dbReference type="PANTHER" id="PTHR13402">
    <property type="entry name" value="RGPR-RELATED"/>
    <property type="match status" value="1"/>
</dbReference>
<feature type="compositionally biased region" description="Basic and acidic residues" evidence="11">
    <location>
        <begin position="275"/>
        <end position="291"/>
    </location>
</feature>
<feature type="compositionally biased region" description="Low complexity" evidence="11">
    <location>
        <begin position="1682"/>
        <end position="1693"/>
    </location>
</feature>
<keyword evidence="4 10" id="KW-0256">Endoplasmic reticulum</keyword>
<dbReference type="EMBL" id="MU839827">
    <property type="protein sequence ID" value="KAK1760957.1"/>
    <property type="molecule type" value="Genomic_DNA"/>
</dbReference>
<proteinExistence type="inferred from homology"/>
<evidence type="ECO:0000256" key="1">
    <source>
        <dbReference type="ARBA" id="ARBA00004397"/>
    </source>
</evidence>
<gene>
    <name evidence="15" type="ORF">QBC47DRAFT_368692</name>
</gene>
<organism evidence="15 16">
    <name type="scientific">Echria macrotheca</name>
    <dbReference type="NCBI Taxonomy" id="438768"/>
    <lineage>
        <taxon>Eukaryota</taxon>
        <taxon>Fungi</taxon>
        <taxon>Dikarya</taxon>
        <taxon>Ascomycota</taxon>
        <taxon>Pezizomycotina</taxon>
        <taxon>Sordariomycetes</taxon>
        <taxon>Sordariomycetidae</taxon>
        <taxon>Sordariales</taxon>
        <taxon>Schizotheciaceae</taxon>
        <taxon>Echria</taxon>
    </lineage>
</organism>
<feature type="compositionally biased region" description="Polar residues" evidence="11">
    <location>
        <begin position="791"/>
        <end position="800"/>
    </location>
</feature>
<dbReference type="Pfam" id="PF12935">
    <property type="entry name" value="Sec16_N"/>
    <property type="match status" value="1"/>
</dbReference>
<evidence type="ECO:0000256" key="8">
    <source>
        <dbReference type="ARBA" id="ARBA00023136"/>
    </source>
</evidence>
<accession>A0AAJ0BQ61</accession>
<feature type="region of interest" description="Disordered" evidence="11">
    <location>
        <begin position="239"/>
        <end position="933"/>
    </location>
</feature>
<comment type="similarity">
    <text evidence="2 10">Belongs to the SEC16 family.</text>
</comment>
<dbReference type="PANTHER" id="PTHR13402:SF6">
    <property type="entry name" value="SECRETORY 16, ISOFORM I"/>
    <property type="match status" value="1"/>
</dbReference>
<keyword evidence="16" id="KW-1185">Reference proteome</keyword>
<evidence type="ECO:0000259" key="12">
    <source>
        <dbReference type="Pfam" id="PF12931"/>
    </source>
</evidence>
<evidence type="ECO:0000256" key="2">
    <source>
        <dbReference type="ARBA" id="ARBA00005927"/>
    </source>
</evidence>
<feature type="compositionally biased region" description="Polar residues" evidence="11">
    <location>
        <begin position="110"/>
        <end position="123"/>
    </location>
</feature>
<dbReference type="Gene3D" id="1.25.40.1030">
    <property type="match status" value="1"/>
</dbReference>
<evidence type="ECO:0000259" key="13">
    <source>
        <dbReference type="Pfam" id="PF12932"/>
    </source>
</evidence>
<feature type="compositionally biased region" description="Basic and acidic residues" evidence="11">
    <location>
        <begin position="1727"/>
        <end position="1760"/>
    </location>
</feature>
<dbReference type="CDD" id="cd09233">
    <property type="entry name" value="ACE1-Sec16-like"/>
    <property type="match status" value="1"/>
</dbReference>
<dbReference type="FunFam" id="1.25.40.1030:FF:000008">
    <property type="entry name" value="Protein transport protein sec16"/>
    <property type="match status" value="1"/>
</dbReference>
<keyword evidence="5 10" id="KW-0931">ER-Golgi transport</keyword>
<evidence type="ECO:0000256" key="10">
    <source>
        <dbReference type="RuleBase" id="RU364101"/>
    </source>
</evidence>
<keyword evidence="3 10" id="KW-0813">Transport</keyword>
<dbReference type="InterPro" id="IPR024468">
    <property type="entry name" value="Sec16_N"/>
</dbReference>
<feature type="compositionally biased region" description="Acidic residues" evidence="11">
    <location>
        <begin position="259"/>
        <end position="268"/>
    </location>
</feature>
<dbReference type="GO" id="GO:0070973">
    <property type="term" value="P:protein localization to endoplasmic reticulum exit site"/>
    <property type="evidence" value="ECO:0007669"/>
    <property type="project" value="TreeGrafter"/>
</dbReference>
<evidence type="ECO:0000256" key="11">
    <source>
        <dbReference type="SAM" id="MobiDB-lite"/>
    </source>
</evidence>
<evidence type="ECO:0000256" key="7">
    <source>
        <dbReference type="ARBA" id="ARBA00023006"/>
    </source>
</evidence>
<dbReference type="GO" id="GO:0007030">
    <property type="term" value="P:Golgi organization"/>
    <property type="evidence" value="ECO:0007669"/>
    <property type="project" value="TreeGrafter"/>
</dbReference>
<keyword evidence="8 10" id="KW-0472">Membrane</keyword>
<dbReference type="GO" id="GO:0012507">
    <property type="term" value="C:ER to Golgi transport vesicle membrane"/>
    <property type="evidence" value="ECO:0007669"/>
    <property type="project" value="TreeGrafter"/>
</dbReference>
<reference evidence="15" key="1">
    <citation type="submission" date="2023-06" db="EMBL/GenBank/DDBJ databases">
        <title>Genome-scale phylogeny and comparative genomics of the fungal order Sordariales.</title>
        <authorList>
            <consortium name="Lawrence Berkeley National Laboratory"/>
            <person name="Hensen N."/>
            <person name="Bonometti L."/>
            <person name="Westerberg I."/>
            <person name="Brannstrom I.O."/>
            <person name="Guillou S."/>
            <person name="Cros-Aarteil S."/>
            <person name="Calhoun S."/>
            <person name="Haridas S."/>
            <person name="Kuo A."/>
            <person name="Mondo S."/>
            <person name="Pangilinan J."/>
            <person name="Riley R."/>
            <person name="Labutti K."/>
            <person name="Andreopoulos B."/>
            <person name="Lipzen A."/>
            <person name="Chen C."/>
            <person name="Yanf M."/>
            <person name="Daum C."/>
            <person name="Ng V."/>
            <person name="Clum A."/>
            <person name="Steindorff A."/>
            <person name="Ohm R."/>
            <person name="Martin F."/>
            <person name="Silar P."/>
            <person name="Natvig D."/>
            <person name="Lalanne C."/>
            <person name="Gautier V."/>
            <person name="Ament-Velasquez S.L."/>
            <person name="Kruys A."/>
            <person name="Hutchinson M.I."/>
            <person name="Powell A.J."/>
            <person name="Barry K."/>
            <person name="Miller A.N."/>
            <person name="Grigoriev I.V."/>
            <person name="Debuchy R."/>
            <person name="Gladieux P."/>
            <person name="Thoren M.H."/>
            <person name="Johannesson H."/>
        </authorList>
    </citation>
    <scope>NUCLEOTIDE SEQUENCE</scope>
    <source>
        <strain evidence="15">PSN4</strain>
    </source>
</reference>
<feature type="domain" description="Sec16 Sec23-binding" evidence="12">
    <location>
        <begin position="1118"/>
        <end position="1421"/>
    </location>
</feature>
<comment type="caution">
    <text evidence="15">The sequence shown here is derived from an EMBL/GenBank/DDBJ whole genome shotgun (WGS) entry which is preliminary data.</text>
</comment>
<evidence type="ECO:0000313" key="15">
    <source>
        <dbReference type="EMBL" id="KAK1760957.1"/>
    </source>
</evidence>
<evidence type="ECO:0000256" key="4">
    <source>
        <dbReference type="ARBA" id="ARBA00022824"/>
    </source>
</evidence>
<feature type="compositionally biased region" description="Polar residues" evidence="11">
    <location>
        <begin position="1652"/>
        <end position="1666"/>
    </location>
</feature>
<feature type="compositionally biased region" description="Basic residues" evidence="11">
    <location>
        <begin position="1938"/>
        <end position="1947"/>
    </location>
</feature>
<feature type="compositionally biased region" description="Polar residues" evidence="11">
    <location>
        <begin position="1499"/>
        <end position="1516"/>
    </location>
</feature>
<feature type="region of interest" description="Disordered" evidence="11">
    <location>
        <begin position="1481"/>
        <end position="1956"/>
    </location>
</feature>
<feature type="region of interest" description="Disordered" evidence="11">
    <location>
        <begin position="1"/>
        <end position="187"/>
    </location>
</feature>
<evidence type="ECO:0000259" key="14">
    <source>
        <dbReference type="Pfam" id="PF12935"/>
    </source>
</evidence>
<feature type="compositionally biased region" description="Low complexity" evidence="11">
    <location>
        <begin position="389"/>
        <end position="402"/>
    </location>
</feature>
<evidence type="ECO:0000256" key="9">
    <source>
        <dbReference type="ARBA" id="ARBA00024687"/>
    </source>
</evidence>
<feature type="compositionally biased region" description="Basic and acidic residues" evidence="11">
    <location>
        <begin position="86"/>
        <end position="98"/>
    </location>
</feature>
<name>A0AAJ0BQ61_9PEZI</name>
<keyword evidence="6 10" id="KW-0653">Protein transport</keyword>
<dbReference type="GO" id="GO:0015031">
    <property type="term" value="P:protein transport"/>
    <property type="evidence" value="ECO:0007669"/>
    <property type="project" value="UniProtKB-KW"/>
</dbReference>
<evidence type="ECO:0000256" key="5">
    <source>
        <dbReference type="ARBA" id="ARBA00022892"/>
    </source>
</evidence>
<dbReference type="GO" id="GO:0070971">
    <property type="term" value="C:endoplasmic reticulum exit site"/>
    <property type="evidence" value="ECO:0007669"/>
    <property type="project" value="TreeGrafter"/>
</dbReference>
<feature type="compositionally biased region" description="Polar residues" evidence="11">
    <location>
        <begin position="1448"/>
        <end position="1460"/>
    </location>
</feature>
<feature type="compositionally biased region" description="Low complexity" evidence="11">
    <location>
        <begin position="697"/>
        <end position="713"/>
    </location>
</feature>
<feature type="compositionally biased region" description="Basic and acidic residues" evidence="11">
    <location>
        <begin position="1807"/>
        <end position="1826"/>
    </location>
</feature>
<feature type="compositionally biased region" description="Basic and acidic residues" evidence="11">
    <location>
        <begin position="741"/>
        <end position="763"/>
    </location>
</feature>
<feature type="compositionally biased region" description="Pro residues" evidence="11">
    <location>
        <begin position="530"/>
        <end position="540"/>
    </location>
</feature>
<feature type="compositionally biased region" description="Pro residues" evidence="11">
    <location>
        <begin position="636"/>
        <end position="656"/>
    </location>
</feature>
<feature type="compositionally biased region" description="Polar residues" evidence="11">
    <location>
        <begin position="482"/>
        <end position="491"/>
    </location>
</feature>
<protein>
    <recommendedName>
        <fullName evidence="10">Protein transport protein sec16</fullName>
    </recommendedName>
</protein>
<feature type="domain" description="Sec16 central conserved" evidence="13">
    <location>
        <begin position="940"/>
        <end position="1059"/>
    </location>
</feature>
<feature type="compositionally biased region" description="Pro residues" evidence="11">
    <location>
        <begin position="611"/>
        <end position="625"/>
    </location>
</feature>
<feature type="compositionally biased region" description="Polar residues" evidence="11">
    <location>
        <begin position="829"/>
        <end position="851"/>
    </location>
</feature>
<keyword evidence="7 10" id="KW-0072">Autophagy</keyword>
<sequence length="1956" mass="207720">MSEAPSASWHPALMPNSISGRPRSPPKDVSPGSPAQDPVAQDAPDLLASDEVEEDHDRSVGADAWFPDYGTGAGWTKDANPPTIPETEHEHEPEHDVPDAAADEGADPGSTASKHLSTMSFTRTVPHEVNWNDDDDPEWNLARTGTDPFKFMPPSDRTNSFPAIPSPEHTVEEGHAAPEAAQEPTTGLNADPEAFVASFVEEELEADDDFFQQTVGGNLSGTTEEAMEARFEEGVPLIPSGVHEPVESSNGQGGNNLFGEEDAAEEDDFFSKAQDTQEAHPEDVPTLERKSTMQVIGSLNDGPKKPAFAPLAEASEEDADAAPEHGQAEETPALAQPESTEDLDAKWKAVFGEDEEDGFLPDEGIDAAGFLGSDDEGFLDDSEAPLPTAQSPAASFPQASPALESKVASGRYLPPGQASTTPVPSNPYFPSTPAHVPAPAPLVGNPYLPAVSPALSQPPVPSPYPAAPITTAPPRYGPTAPPSTQEQNKPQSFVDKAKGGYTSPYNLPMEVVKPKLRAPIHTQRSISTPAAPPPGPPAPPRSASLTSPGLPTRPGFGAGPSPPTSSHGQPPSAGHPVPAPGAAKAPAKFFEELPITTKPRPSSRHSNKSVPSPPPTNPYAAPPHHGPPHVAQAAFTPPPSSHPVPDIPKLVPPPRVSPYAALPSNTAPSPTAPPVAASRYSPASASMPSLSGPPPAAAASRYSPAPPARHASAGYAPAVPASAPPMLAHQPRTSSPLAHFEISHERSRAPNHHPEGSLADKRTASSVYESRLQRVPSLPPTTEVEEDDSQIPAQTPTQYIPTPPSTSPESRHGQVPHRARQTPPPPAFHNQSSLSPSKRATSSHGLASMSQDFAPPPRSQTQSPGKLHGNRNGKVIEPGPRPSSVHGPAPPQPAAAAAYAPTAPSHFSAPSRPRGASQNFNLVAPTDGREKDPLQRWRGVPLISWGVGGTMVTMFPKDVPRYGINQSVPMVVRSPGEVKVQSAKDVQPLEERLMKFPGPLKGKSKKKETVAWLTTGIESLERDRPSHLHAQLHQSHDDKRMAERVLLWKILRLLVEHDGILEGNPTVEKAVRDVLSPNLESADGAPAFMTAADASRLNESAATRMRSDAVDSSVAEHIQKHLQGGESEKAIWAAADARLWGHALLIANALAPELYKKVAQEFIKKEVNYPGHNNESLAVLYGVLSGNHEESVDELVPVHARAGLQLVAKNAGPVVPKDGTEGLDKWRETLSLILSNRSPGDAQSIIALGNLLSDYGRAEAAHICYMFARNQAVFGGLDDPSSNFVLVGSDHKRQAEQFAKEIEPLLLSEVYEYGQSLAGGSNVAVTNPHLAAYKLQHAYALAEYGYRDKALQYCEAIFTAITAQTKRSPYHHPLLEAAVDDLTKRLRQAPKEESNSWIPKPSVSKVSDSVWNRFNKFVAGDDNDDSGQGSPKDGEASGPFARVAGGTPTISRPPSTNNLETFGAAVPSYGMPVALPNGPVAASAPPTRAASRYAPASSQPMAHTTNPYEPSSTYAPRSSMERVSGEYTRTSSDLQRQSSELQRGNQNAYNPNPAFSPPNQGYMPYNPAPAPAPVPEQHHASQPPASQYQPPTSSSGYEPPNHYPAPVNGTDSGRRASGATNGDRGYQPSSNGYEPPSFTPFTAPVGEEKETAQNGMENGSEENPSFQPYGYEPPSYQPYGFEPSSQEPESQPSNEDGGSSDESKPKPKKKGIMYDDDDDDIPMPAMKSKEKTKAEKDRENEEMFRKAAEEDAKRAAEAKQAKKGWGFTSWFGGGGAAGAKKETQEASNPNKPIRAKLGEANSFYYDPELKRWVNKNADPKDNEAKKATPPPPKAAPRSVSSSPAPPMGMPGPTSHPESGRASAPPTGPPRSTMAPPPSLLTPSASDVNLAGPPTLGPPAMMRSASNTSTASAPSRPTTSLSNSSSIDDLLSAAGPRKGGAKKPRKSARYVDVMTKE</sequence>
<feature type="compositionally biased region" description="Acidic residues" evidence="11">
    <location>
        <begin position="352"/>
        <end position="365"/>
    </location>
</feature>
<feature type="compositionally biased region" description="Low complexity" evidence="11">
    <location>
        <begin position="1481"/>
        <end position="1498"/>
    </location>
</feature>
<feature type="compositionally biased region" description="Low complexity" evidence="11">
    <location>
        <begin position="1581"/>
        <end position="1595"/>
    </location>
</feature>
<feature type="compositionally biased region" description="Low complexity" evidence="11">
    <location>
        <begin position="570"/>
        <end position="588"/>
    </location>
</feature>
<dbReference type="InterPro" id="IPR024340">
    <property type="entry name" value="Sec16_CCD"/>
</dbReference>
<feature type="compositionally biased region" description="Low complexity" evidence="11">
    <location>
        <begin position="660"/>
        <end position="690"/>
    </location>
</feature>
<dbReference type="GO" id="GO:0006914">
    <property type="term" value="P:autophagy"/>
    <property type="evidence" value="ECO:0007669"/>
    <property type="project" value="UniProtKB-KW"/>
</dbReference>
<evidence type="ECO:0000256" key="3">
    <source>
        <dbReference type="ARBA" id="ARBA00022448"/>
    </source>
</evidence>
<dbReference type="GO" id="GO:0016192">
    <property type="term" value="P:vesicle-mediated transport"/>
    <property type="evidence" value="ECO:0007669"/>
    <property type="project" value="UniProtKB-KW"/>
</dbReference>
<evidence type="ECO:0000313" key="16">
    <source>
        <dbReference type="Proteomes" id="UP001239445"/>
    </source>
</evidence>
<dbReference type="InterPro" id="IPR024298">
    <property type="entry name" value="Sec16_Sec23-bd"/>
</dbReference>
<feature type="region of interest" description="Disordered" evidence="11">
    <location>
        <begin position="1417"/>
        <end position="1461"/>
    </location>
</feature>
<evidence type="ECO:0000256" key="6">
    <source>
        <dbReference type="ARBA" id="ARBA00022927"/>
    </source>
</evidence>
<feature type="compositionally biased region" description="Low complexity" evidence="11">
    <location>
        <begin position="1899"/>
        <end position="1935"/>
    </location>
</feature>
<feature type="compositionally biased region" description="Low complexity" evidence="11">
    <location>
        <begin position="894"/>
        <end position="904"/>
    </location>
</feature>
<dbReference type="Proteomes" id="UP001239445">
    <property type="component" value="Unassembled WGS sequence"/>
</dbReference>
<dbReference type="Pfam" id="PF12932">
    <property type="entry name" value="Sec16"/>
    <property type="match status" value="1"/>
</dbReference>
<comment type="function">
    <text evidence="9 10">Involved in the initiation of assembly of the COPII coat required for the formation of transport vesicles from the endoplasmic reticulum (ER) and the selection of cargo molecules. Also involved in autophagy.</text>
</comment>
<dbReference type="GO" id="GO:0005789">
    <property type="term" value="C:endoplasmic reticulum membrane"/>
    <property type="evidence" value="ECO:0007669"/>
    <property type="project" value="UniProtKB-SubCell"/>
</dbReference>
<feature type="compositionally biased region" description="Pro residues" evidence="11">
    <location>
        <begin position="456"/>
        <end position="466"/>
    </location>
</feature>
<comment type="subcellular location">
    <subcellularLocation>
        <location evidence="1">Endoplasmic reticulum membrane</location>
        <topology evidence="1">Peripheral membrane protein</topology>
        <orientation evidence="1">Cytoplasmic side</orientation>
    </subcellularLocation>
</comment>
<feature type="compositionally biased region" description="Polar residues" evidence="11">
    <location>
        <begin position="1527"/>
        <end position="1550"/>
    </location>
</feature>
<dbReference type="Pfam" id="PF12931">
    <property type="entry name" value="TPR_Sec16"/>
    <property type="match status" value="1"/>
</dbReference>
<feature type="compositionally biased region" description="Acidic residues" evidence="11">
    <location>
        <begin position="373"/>
        <end position="383"/>
    </location>
</feature>
<feature type="domain" description="Sec16 N-terminal" evidence="14">
    <location>
        <begin position="201"/>
        <end position="430"/>
    </location>
</feature>